<keyword evidence="11 14" id="KW-1133">Transmembrane helix</keyword>
<feature type="domain" description="Histidine kinase" evidence="15">
    <location>
        <begin position="257"/>
        <end position="474"/>
    </location>
</feature>
<evidence type="ECO:0000256" key="5">
    <source>
        <dbReference type="ARBA" id="ARBA00022553"/>
    </source>
</evidence>
<gene>
    <name evidence="17" type="ORF">SAMN04487885_10711</name>
</gene>
<keyword evidence="9 17" id="KW-0418">Kinase</keyword>
<evidence type="ECO:0000256" key="13">
    <source>
        <dbReference type="ARBA" id="ARBA00023136"/>
    </source>
</evidence>
<dbReference type="PROSITE" id="PS50885">
    <property type="entry name" value="HAMP"/>
    <property type="match status" value="1"/>
</dbReference>
<evidence type="ECO:0000256" key="11">
    <source>
        <dbReference type="ARBA" id="ARBA00022989"/>
    </source>
</evidence>
<keyword evidence="18" id="KW-1185">Reference proteome</keyword>
<dbReference type="InterPro" id="IPR003660">
    <property type="entry name" value="HAMP_dom"/>
</dbReference>
<evidence type="ECO:0000256" key="7">
    <source>
        <dbReference type="ARBA" id="ARBA00022692"/>
    </source>
</evidence>
<dbReference type="FunFam" id="3.30.565.10:FF:000006">
    <property type="entry name" value="Sensor histidine kinase WalK"/>
    <property type="match status" value="1"/>
</dbReference>
<dbReference type="eggNOG" id="COG5002">
    <property type="taxonomic scope" value="Bacteria"/>
</dbReference>
<dbReference type="InterPro" id="IPR003594">
    <property type="entry name" value="HATPase_dom"/>
</dbReference>
<dbReference type="GO" id="GO:0005524">
    <property type="term" value="F:ATP binding"/>
    <property type="evidence" value="ECO:0007669"/>
    <property type="project" value="UniProtKB-KW"/>
</dbReference>
<keyword evidence="7 14" id="KW-0812">Transmembrane</keyword>
<keyword evidence="10" id="KW-0067">ATP-binding</keyword>
<dbReference type="InterPro" id="IPR004358">
    <property type="entry name" value="Sig_transdc_His_kin-like_C"/>
</dbReference>
<evidence type="ECO:0000259" key="15">
    <source>
        <dbReference type="PROSITE" id="PS50109"/>
    </source>
</evidence>
<dbReference type="SMART" id="SM00388">
    <property type="entry name" value="HisKA"/>
    <property type="match status" value="1"/>
</dbReference>
<evidence type="ECO:0000256" key="1">
    <source>
        <dbReference type="ARBA" id="ARBA00000085"/>
    </source>
</evidence>
<dbReference type="AlphaFoldDB" id="A0A1I2KXA3"/>
<name>A0A1I2KXA3_9CLOT</name>
<dbReference type="SMART" id="SM00387">
    <property type="entry name" value="HATPase_c"/>
    <property type="match status" value="1"/>
</dbReference>
<evidence type="ECO:0000256" key="3">
    <source>
        <dbReference type="ARBA" id="ARBA00012438"/>
    </source>
</evidence>
<dbReference type="SUPFAM" id="SSF47384">
    <property type="entry name" value="Homodimeric domain of signal transducing histidine kinase"/>
    <property type="match status" value="1"/>
</dbReference>
<evidence type="ECO:0000313" key="18">
    <source>
        <dbReference type="Proteomes" id="UP000182135"/>
    </source>
</evidence>
<feature type="domain" description="HAMP" evidence="16">
    <location>
        <begin position="190"/>
        <end position="242"/>
    </location>
</feature>
<sequence>MKVYNMSCNKKYKHKIANSLLRNYVFLAFSMTLLIIITSIIVGMFAFFLFFNTSNVMSEPEEIMMDDYTLIDTSTIESSGGFVEVIDKNNNVVYTRGTNPNPKSHYSLEDYNKIILSSQFENLEDGYSYRSSYNKNKDFLLVVAIPESGEKDIHPPKKRLSPRVFIALSLLSGFSIIAIFFIFYSRLSSRDFVKPLELLTEGANRFAKGDYSTRIAIYSENEFGELKDSFNIMAQKIQDEMMLREKSEESRRRLILDISHDLKNPLSSILGYSNLILEENIPNEDKKKYLEVINNNSQRANELLQDLFDFSKLQSIDFKLTLINSDICEFLREIIAFYIPEFDKNKFDYDFDIMEEPFMLKIDEKHMYRALSNIINNSIKYNPDGTKVKISGKSSKNSFIITIEDNGIGIPASLQHDIFNPFVRVDDSRNSKSGGNGLGLAIAKDIIEKHNGTIELYSDINKGCIFVITLLSENL</sequence>
<evidence type="ECO:0000259" key="16">
    <source>
        <dbReference type="PROSITE" id="PS50885"/>
    </source>
</evidence>
<evidence type="ECO:0000256" key="12">
    <source>
        <dbReference type="ARBA" id="ARBA00023012"/>
    </source>
</evidence>
<dbReference type="Gene3D" id="1.10.287.130">
    <property type="match status" value="1"/>
</dbReference>
<dbReference type="PANTHER" id="PTHR45528:SF1">
    <property type="entry name" value="SENSOR HISTIDINE KINASE CPXA"/>
    <property type="match status" value="1"/>
</dbReference>
<dbReference type="CDD" id="cd00075">
    <property type="entry name" value="HATPase"/>
    <property type="match status" value="1"/>
</dbReference>
<dbReference type="InterPro" id="IPR036097">
    <property type="entry name" value="HisK_dim/P_sf"/>
</dbReference>
<evidence type="ECO:0000256" key="6">
    <source>
        <dbReference type="ARBA" id="ARBA00022679"/>
    </source>
</evidence>
<organism evidence="17 18">
    <name type="scientific">Clostridium cadaveris</name>
    <dbReference type="NCBI Taxonomy" id="1529"/>
    <lineage>
        <taxon>Bacteria</taxon>
        <taxon>Bacillati</taxon>
        <taxon>Bacillota</taxon>
        <taxon>Clostridia</taxon>
        <taxon>Eubacteriales</taxon>
        <taxon>Clostridiaceae</taxon>
        <taxon>Clostridium</taxon>
    </lineage>
</organism>
<accession>A0A1I2KXA3</accession>
<dbReference type="GO" id="GO:0005886">
    <property type="term" value="C:plasma membrane"/>
    <property type="evidence" value="ECO:0007669"/>
    <property type="project" value="UniProtKB-SubCell"/>
</dbReference>
<keyword evidence="4" id="KW-1003">Cell membrane</keyword>
<reference evidence="17 18" key="1">
    <citation type="submission" date="2016-10" db="EMBL/GenBank/DDBJ databases">
        <authorList>
            <person name="de Groot N.N."/>
        </authorList>
    </citation>
    <scope>NUCLEOTIDE SEQUENCE [LARGE SCALE GENOMIC DNA]</scope>
    <source>
        <strain evidence="17 18">NLAE-zl-G419</strain>
    </source>
</reference>
<dbReference type="SMART" id="SM00304">
    <property type="entry name" value="HAMP"/>
    <property type="match status" value="1"/>
</dbReference>
<dbReference type="Gene3D" id="3.30.565.10">
    <property type="entry name" value="Histidine kinase-like ATPase, C-terminal domain"/>
    <property type="match status" value="1"/>
</dbReference>
<dbReference type="Pfam" id="PF00672">
    <property type="entry name" value="HAMP"/>
    <property type="match status" value="1"/>
</dbReference>
<dbReference type="InterPro" id="IPR036890">
    <property type="entry name" value="HATPase_C_sf"/>
</dbReference>
<comment type="catalytic activity">
    <reaction evidence="1">
        <text>ATP + protein L-histidine = ADP + protein N-phospho-L-histidine.</text>
        <dbReference type="EC" id="2.7.13.3"/>
    </reaction>
</comment>
<dbReference type="GO" id="GO:0000155">
    <property type="term" value="F:phosphorelay sensor kinase activity"/>
    <property type="evidence" value="ECO:0007669"/>
    <property type="project" value="InterPro"/>
</dbReference>
<dbReference type="InterPro" id="IPR003661">
    <property type="entry name" value="HisK_dim/P_dom"/>
</dbReference>
<dbReference type="EMBL" id="FOOE01000007">
    <property type="protein sequence ID" value="SFF69671.1"/>
    <property type="molecule type" value="Genomic_DNA"/>
</dbReference>
<evidence type="ECO:0000256" key="14">
    <source>
        <dbReference type="SAM" id="Phobius"/>
    </source>
</evidence>
<feature type="transmembrane region" description="Helical" evidence="14">
    <location>
        <begin position="164"/>
        <end position="184"/>
    </location>
</feature>
<evidence type="ECO:0000256" key="2">
    <source>
        <dbReference type="ARBA" id="ARBA00004651"/>
    </source>
</evidence>
<keyword evidence="13 14" id="KW-0472">Membrane</keyword>
<keyword evidence="12" id="KW-0902">Two-component regulatory system</keyword>
<keyword evidence="6" id="KW-0808">Transferase</keyword>
<dbReference type="Gene3D" id="6.10.340.10">
    <property type="match status" value="1"/>
</dbReference>
<dbReference type="SUPFAM" id="SSF158472">
    <property type="entry name" value="HAMP domain-like"/>
    <property type="match status" value="1"/>
</dbReference>
<evidence type="ECO:0000313" key="17">
    <source>
        <dbReference type="EMBL" id="SFF69671.1"/>
    </source>
</evidence>
<keyword evidence="8" id="KW-0547">Nucleotide-binding</keyword>
<keyword evidence="5" id="KW-0597">Phosphoprotein</keyword>
<dbReference type="InterPro" id="IPR050398">
    <property type="entry name" value="HssS/ArlS-like"/>
</dbReference>
<dbReference type="Pfam" id="PF02518">
    <property type="entry name" value="HATPase_c"/>
    <property type="match status" value="1"/>
</dbReference>
<dbReference type="InterPro" id="IPR005467">
    <property type="entry name" value="His_kinase_dom"/>
</dbReference>
<protein>
    <recommendedName>
        <fullName evidence="3">histidine kinase</fullName>
        <ecNumber evidence="3">2.7.13.3</ecNumber>
    </recommendedName>
</protein>
<dbReference type="CDD" id="cd06225">
    <property type="entry name" value="HAMP"/>
    <property type="match status" value="1"/>
</dbReference>
<dbReference type="PROSITE" id="PS50109">
    <property type="entry name" value="HIS_KIN"/>
    <property type="match status" value="1"/>
</dbReference>
<dbReference type="SUPFAM" id="SSF55874">
    <property type="entry name" value="ATPase domain of HSP90 chaperone/DNA topoisomerase II/histidine kinase"/>
    <property type="match status" value="1"/>
</dbReference>
<evidence type="ECO:0000256" key="4">
    <source>
        <dbReference type="ARBA" id="ARBA00022475"/>
    </source>
</evidence>
<dbReference type="CDD" id="cd00082">
    <property type="entry name" value="HisKA"/>
    <property type="match status" value="1"/>
</dbReference>
<evidence type="ECO:0000256" key="8">
    <source>
        <dbReference type="ARBA" id="ARBA00022741"/>
    </source>
</evidence>
<dbReference type="Proteomes" id="UP000182135">
    <property type="component" value="Unassembled WGS sequence"/>
</dbReference>
<evidence type="ECO:0000256" key="10">
    <source>
        <dbReference type="ARBA" id="ARBA00022840"/>
    </source>
</evidence>
<dbReference type="PRINTS" id="PR00344">
    <property type="entry name" value="BCTRLSENSOR"/>
</dbReference>
<dbReference type="STRING" id="1529.SAMN04487885_10711"/>
<dbReference type="Pfam" id="PF00512">
    <property type="entry name" value="HisKA"/>
    <property type="match status" value="1"/>
</dbReference>
<proteinExistence type="predicted"/>
<dbReference type="PANTHER" id="PTHR45528">
    <property type="entry name" value="SENSOR HISTIDINE KINASE CPXA"/>
    <property type="match status" value="1"/>
</dbReference>
<evidence type="ECO:0000256" key="9">
    <source>
        <dbReference type="ARBA" id="ARBA00022777"/>
    </source>
</evidence>
<dbReference type="EC" id="2.7.13.3" evidence="3"/>
<feature type="transmembrane region" description="Helical" evidence="14">
    <location>
        <begin position="21"/>
        <end position="51"/>
    </location>
</feature>
<comment type="subcellular location">
    <subcellularLocation>
        <location evidence="2">Cell membrane</location>
        <topology evidence="2">Multi-pass membrane protein</topology>
    </subcellularLocation>
</comment>